<dbReference type="RefSeq" id="WP_184658794.1">
    <property type="nucleotide sequence ID" value="NZ_CP031518.1"/>
</dbReference>
<dbReference type="GO" id="GO:0006012">
    <property type="term" value="P:galactose metabolic process"/>
    <property type="evidence" value="ECO:0007669"/>
    <property type="project" value="UniProtKB-KW"/>
</dbReference>
<dbReference type="PANTHER" id="PTHR43725:SF47">
    <property type="entry name" value="UDP-GLUCOSE 4-EPIMERASE"/>
    <property type="match status" value="1"/>
</dbReference>
<dbReference type="GO" id="GO:0005829">
    <property type="term" value="C:cytosol"/>
    <property type="evidence" value="ECO:0007669"/>
    <property type="project" value="TreeGrafter"/>
</dbReference>
<keyword evidence="14" id="KW-1185">Reference proteome</keyword>
<evidence type="ECO:0000256" key="11">
    <source>
        <dbReference type="ARBA" id="ARBA00033067"/>
    </source>
</evidence>
<dbReference type="Gene3D" id="3.40.50.720">
    <property type="entry name" value="NAD(P)-binding Rossmann-like Domain"/>
    <property type="match status" value="1"/>
</dbReference>
<evidence type="ECO:0000313" key="14">
    <source>
        <dbReference type="Proteomes" id="UP000518887"/>
    </source>
</evidence>
<organism evidence="13 14">
    <name type="scientific">Treponema ruminis</name>
    <dbReference type="NCBI Taxonomy" id="744515"/>
    <lineage>
        <taxon>Bacteria</taxon>
        <taxon>Pseudomonadati</taxon>
        <taxon>Spirochaetota</taxon>
        <taxon>Spirochaetia</taxon>
        <taxon>Spirochaetales</taxon>
        <taxon>Treponemataceae</taxon>
        <taxon>Treponema</taxon>
    </lineage>
</organism>
<keyword evidence="9" id="KW-0413">Isomerase</keyword>
<sequence>MNILVLGGTRFFGIHTVNELLKNGHKVTIATRGTSSDSYGERVSRLVLERTNAESLKNVLSGRHFDLVIDKIAYSSNDIRKLLDVLDCDKYIYMSSTAVYEKKHFDIKESEFDPLSKKLVWCDRPDFSYSEVKRQAECALWQKYSDRNFIAVRYPYVIGKDDYTRRLQFYVEHVLNSLPMKIDNLDCQMSFIRSDEAGSFMAFLADKDFKGAVNGASCGTVSLRQIIEYIEKKSGSKAVISGDGENAPYNGEVEHSINTDKARELGFNFTNLHEWIYELLDYFMENKS</sequence>
<gene>
    <name evidence="13" type="ORF">HNP76_001335</name>
</gene>
<proteinExistence type="inferred from homology"/>
<evidence type="ECO:0000256" key="8">
    <source>
        <dbReference type="ARBA" id="ARBA00023144"/>
    </source>
</evidence>
<keyword evidence="8" id="KW-0119">Carbohydrate metabolism</keyword>
<dbReference type="SUPFAM" id="SSF51735">
    <property type="entry name" value="NAD(P)-binding Rossmann-fold domains"/>
    <property type="match status" value="1"/>
</dbReference>
<evidence type="ECO:0000256" key="4">
    <source>
        <dbReference type="ARBA" id="ARBA00007637"/>
    </source>
</evidence>
<evidence type="ECO:0000256" key="5">
    <source>
        <dbReference type="ARBA" id="ARBA00013189"/>
    </source>
</evidence>
<dbReference type="Pfam" id="PF01370">
    <property type="entry name" value="Epimerase"/>
    <property type="match status" value="1"/>
</dbReference>
<evidence type="ECO:0000256" key="3">
    <source>
        <dbReference type="ARBA" id="ARBA00004947"/>
    </source>
</evidence>
<keyword evidence="8" id="KW-0299">Galactose metabolism</keyword>
<dbReference type="EC" id="5.1.3.2" evidence="5"/>
<evidence type="ECO:0000259" key="12">
    <source>
        <dbReference type="Pfam" id="PF01370"/>
    </source>
</evidence>
<dbReference type="Proteomes" id="UP000518887">
    <property type="component" value="Unassembled WGS sequence"/>
</dbReference>
<comment type="catalytic activity">
    <reaction evidence="1">
        <text>UDP-alpha-D-glucose = UDP-alpha-D-galactose</text>
        <dbReference type="Rhea" id="RHEA:22168"/>
        <dbReference type="ChEBI" id="CHEBI:58885"/>
        <dbReference type="ChEBI" id="CHEBI:66914"/>
        <dbReference type="EC" id="5.1.3.2"/>
    </reaction>
</comment>
<comment type="pathway">
    <text evidence="3">Carbohydrate metabolism; galactose metabolism.</text>
</comment>
<dbReference type="InterPro" id="IPR036291">
    <property type="entry name" value="NAD(P)-bd_dom_sf"/>
</dbReference>
<evidence type="ECO:0000256" key="6">
    <source>
        <dbReference type="ARBA" id="ARBA00018569"/>
    </source>
</evidence>
<comment type="similarity">
    <text evidence="4">Belongs to the NAD(P)-dependent epimerase/dehydratase family.</text>
</comment>
<reference evidence="13 14" key="1">
    <citation type="submission" date="2020-08" db="EMBL/GenBank/DDBJ databases">
        <title>Genomic Encyclopedia of Type Strains, Phase IV (KMG-IV): sequencing the most valuable type-strain genomes for metagenomic binning, comparative biology and taxonomic classification.</title>
        <authorList>
            <person name="Goeker M."/>
        </authorList>
    </citation>
    <scope>NUCLEOTIDE SEQUENCE [LARGE SCALE GENOMIC DNA]</scope>
    <source>
        <strain evidence="13 14">DSM 103462</strain>
    </source>
</reference>
<comment type="cofactor">
    <cofactor evidence="2">
        <name>NAD(+)</name>
        <dbReference type="ChEBI" id="CHEBI:57540"/>
    </cofactor>
</comment>
<dbReference type="InterPro" id="IPR001509">
    <property type="entry name" value="Epimerase_deHydtase"/>
</dbReference>
<name>A0A7W8G8S6_9SPIR</name>
<comment type="caution">
    <text evidence="13">The sequence shown here is derived from an EMBL/GenBank/DDBJ whole genome shotgun (WGS) entry which is preliminary data.</text>
</comment>
<keyword evidence="7" id="KW-0520">NAD</keyword>
<dbReference type="GO" id="GO:0003978">
    <property type="term" value="F:UDP-glucose 4-epimerase activity"/>
    <property type="evidence" value="ECO:0007669"/>
    <property type="project" value="UniProtKB-EC"/>
</dbReference>
<dbReference type="PANTHER" id="PTHR43725">
    <property type="entry name" value="UDP-GLUCOSE 4-EPIMERASE"/>
    <property type="match status" value="1"/>
</dbReference>
<evidence type="ECO:0000256" key="10">
    <source>
        <dbReference type="ARBA" id="ARBA00031367"/>
    </source>
</evidence>
<evidence type="ECO:0000256" key="9">
    <source>
        <dbReference type="ARBA" id="ARBA00023235"/>
    </source>
</evidence>
<evidence type="ECO:0000256" key="2">
    <source>
        <dbReference type="ARBA" id="ARBA00001911"/>
    </source>
</evidence>
<evidence type="ECO:0000313" key="13">
    <source>
        <dbReference type="EMBL" id="MBB5225967.1"/>
    </source>
</evidence>
<dbReference type="AlphaFoldDB" id="A0A7W8G8S6"/>
<feature type="domain" description="NAD-dependent epimerase/dehydratase" evidence="12">
    <location>
        <begin position="3"/>
        <end position="208"/>
    </location>
</feature>
<dbReference type="EMBL" id="JACHFQ010000004">
    <property type="protein sequence ID" value="MBB5225967.1"/>
    <property type="molecule type" value="Genomic_DNA"/>
</dbReference>
<protein>
    <recommendedName>
        <fullName evidence="6">UDP-glucose 4-epimerase</fullName>
        <ecNumber evidence="5">5.1.3.2</ecNumber>
    </recommendedName>
    <alternativeName>
        <fullName evidence="11">Galactowaldenase</fullName>
    </alternativeName>
    <alternativeName>
        <fullName evidence="10">UDP-galactose 4-epimerase</fullName>
    </alternativeName>
</protein>
<evidence type="ECO:0000256" key="1">
    <source>
        <dbReference type="ARBA" id="ARBA00000083"/>
    </source>
</evidence>
<evidence type="ECO:0000256" key="7">
    <source>
        <dbReference type="ARBA" id="ARBA00023027"/>
    </source>
</evidence>
<accession>A0A7W8G8S6</accession>